<dbReference type="Pfam" id="PF00849">
    <property type="entry name" value="PseudoU_synth_2"/>
    <property type="match status" value="1"/>
</dbReference>
<evidence type="ECO:0000256" key="4">
    <source>
        <dbReference type="RuleBase" id="RU362028"/>
    </source>
</evidence>
<dbReference type="Proteomes" id="UP001321861">
    <property type="component" value="Chromosome"/>
</dbReference>
<keyword evidence="4" id="KW-0413">Isomerase</keyword>
<evidence type="ECO:0000256" key="1">
    <source>
        <dbReference type="ARBA" id="ARBA00000073"/>
    </source>
</evidence>
<dbReference type="InterPro" id="IPR006224">
    <property type="entry name" value="PsdUridine_synth_RluA-like_CS"/>
</dbReference>
<name>A0AAU9DSI8_9LACO</name>
<evidence type="ECO:0000313" key="6">
    <source>
        <dbReference type="EMBL" id="BDR59014.1"/>
    </source>
</evidence>
<dbReference type="InterPro" id="IPR006225">
    <property type="entry name" value="PsdUridine_synth_RluC/D"/>
</dbReference>
<comment type="catalytic activity">
    <reaction evidence="1 4">
        <text>a uridine in RNA = a pseudouridine in RNA</text>
        <dbReference type="Rhea" id="RHEA:48348"/>
        <dbReference type="Rhea" id="RHEA-COMP:12068"/>
        <dbReference type="Rhea" id="RHEA-COMP:12069"/>
        <dbReference type="ChEBI" id="CHEBI:65314"/>
        <dbReference type="ChEBI" id="CHEBI:65315"/>
    </reaction>
</comment>
<comment type="function">
    <text evidence="4">Responsible for synthesis of pseudouridine from uracil.</text>
</comment>
<dbReference type="EC" id="5.4.99.-" evidence="4"/>
<dbReference type="GO" id="GO:0003723">
    <property type="term" value="F:RNA binding"/>
    <property type="evidence" value="ECO:0007669"/>
    <property type="project" value="InterPro"/>
</dbReference>
<evidence type="ECO:0000256" key="2">
    <source>
        <dbReference type="ARBA" id="ARBA00010876"/>
    </source>
</evidence>
<evidence type="ECO:0000256" key="3">
    <source>
        <dbReference type="PIRSR" id="PIRSR606225-1"/>
    </source>
</evidence>
<gene>
    <name evidence="6" type="ORF">XA3_14550</name>
</gene>
<sequence length="297" mass="33863">MKLNYLIEEKSQGEKISKYLRSQGISRRILKRIKYQGGEIVVNGLSQRSDYRLQINDQLTITIPDLASSSNIVRIAKPIEVIYEDNYFLAVNKPPFLPSIPKRGDDLDNVASRVKNYLYETTGEDFPIHLITRLDSDTSGVILFAKNSLSHSLFFKDKSGHGVDKEYFAVVKGQIEQDLLLMLPLGRSPEFFLRRVISDQGKSSITLVKVAQNYQEATALNVRLFTGRTHQIRAHLSAIEHPIYGDELYGGDRLLIDRQALHCQRLEFTHPFTQKKITISAPLPRDLNDLLDNFCPM</sequence>
<feature type="domain" description="Pseudouridine synthase RsuA/RluA-like" evidence="5">
    <location>
        <begin position="88"/>
        <end position="238"/>
    </location>
</feature>
<dbReference type="Gene3D" id="3.30.2350.10">
    <property type="entry name" value="Pseudouridine synthase"/>
    <property type="match status" value="1"/>
</dbReference>
<evidence type="ECO:0000313" key="7">
    <source>
        <dbReference type="Proteomes" id="UP001321861"/>
    </source>
</evidence>
<dbReference type="KEGG" id="xap:XA3_14550"/>
<dbReference type="GO" id="GO:0000455">
    <property type="term" value="P:enzyme-directed rRNA pseudouridine synthesis"/>
    <property type="evidence" value="ECO:0007669"/>
    <property type="project" value="TreeGrafter"/>
</dbReference>
<feature type="active site" evidence="3">
    <location>
        <position position="135"/>
    </location>
</feature>
<dbReference type="GO" id="GO:0009982">
    <property type="term" value="F:pseudouridine synthase activity"/>
    <property type="evidence" value="ECO:0007669"/>
    <property type="project" value="InterPro"/>
</dbReference>
<dbReference type="PANTHER" id="PTHR21600">
    <property type="entry name" value="MITOCHONDRIAL RNA PSEUDOURIDINE SYNTHASE"/>
    <property type="match status" value="1"/>
</dbReference>
<dbReference type="InterPro" id="IPR050188">
    <property type="entry name" value="RluA_PseudoU_synthase"/>
</dbReference>
<dbReference type="InterPro" id="IPR020103">
    <property type="entry name" value="PsdUridine_synth_cat_dom_sf"/>
</dbReference>
<comment type="similarity">
    <text evidence="2 4">Belongs to the pseudouridine synthase RluA family.</text>
</comment>
<keyword evidence="7" id="KW-1185">Reference proteome</keyword>
<reference evidence="6 7" key="1">
    <citation type="journal article" date="2023" name="Microbiol. Spectr.">
        <title>Symbiosis of Carpenter Bees with Uncharacterized Lactic Acid Bacteria Showing NAD Auxotrophy.</title>
        <authorList>
            <person name="Kawasaki S."/>
            <person name="Ozawa K."/>
            <person name="Mori T."/>
            <person name="Yamamoto A."/>
            <person name="Ito M."/>
            <person name="Ohkuma M."/>
            <person name="Sakamoto M."/>
            <person name="Matsutani M."/>
        </authorList>
    </citation>
    <scope>NUCLEOTIDE SEQUENCE [LARGE SCALE GENOMIC DNA]</scope>
    <source>
        <strain evidence="6 7">XA3</strain>
    </source>
</reference>
<dbReference type="CDD" id="cd02869">
    <property type="entry name" value="PseudoU_synth_RluA_like"/>
    <property type="match status" value="1"/>
</dbReference>
<organism evidence="6 7">
    <name type="scientific">Xylocopilactobacillus apicola</name>
    <dbReference type="NCBI Taxonomy" id="2932184"/>
    <lineage>
        <taxon>Bacteria</taxon>
        <taxon>Bacillati</taxon>
        <taxon>Bacillota</taxon>
        <taxon>Bacilli</taxon>
        <taxon>Lactobacillales</taxon>
        <taxon>Lactobacillaceae</taxon>
        <taxon>Xylocopilactobacillus</taxon>
    </lineage>
</organism>
<dbReference type="PANTHER" id="PTHR21600:SF35">
    <property type="entry name" value="PSEUDOURIDINE SYNTHASE"/>
    <property type="match status" value="1"/>
</dbReference>
<dbReference type="NCBIfam" id="TIGR00005">
    <property type="entry name" value="rluA_subfam"/>
    <property type="match status" value="1"/>
</dbReference>
<dbReference type="GO" id="GO:0140098">
    <property type="term" value="F:catalytic activity, acting on RNA"/>
    <property type="evidence" value="ECO:0007669"/>
    <property type="project" value="UniProtKB-ARBA"/>
</dbReference>
<proteinExistence type="inferred from homology"/>
<protein>
    <recommendedName>
        <fullName evidence="4">Pseudouridine synthase</fullName>
        <ecNumber evidence="4">5.4.99.-</ecNumber>
    </recommendedName>
</protein>
<dbReference type="PROSITE" id="PS01129">
    <property type="entry name" value="PSI_RLU"/>
    <property type="match status" value="1"/>
</dbReference>
<dbReference type="EMBL" id="AP026802">
    <property type="protein sequence ID" value="BDR59014.1"/>
    <property type="molecule type" value="Genomic_DNA"/>
</dbReference>
<accession>A0AAU9DSI8</accession>
<dbReference type="RefSeq" id="WP_317634829.1">
    <property type="nucleotide sequence ID" value="NZ_AP026802.1"/>
</dbReference>
<dbReference type="AlphaFoldDB" id="A0AAU9DSI8"/>
<dbReference type="InterPro" id="IPR006145">
    <property type="entry name" value="PsdUridine_synth_RsuA/RluA"/>
</dbReference>
<evidence type="ECO:0000259" key="5">
    <source>
        <dbReference type="Pfam" id="PF00849"/>
    </source>
</evidence>
<dbReference type="SUPFAM" id="SSF55120">
    <property type="entry name" value="Pseudouridine synthase"/>
    <property type="match status" value="1"/>
</dbReference>